<evidence type="ECO:0008006" key="3">
    <source>
        <dbReference type="Google" id="ProtNLM"/>
    </source>
</evidence>
<name>A0A2A7MFU5_9CLOT</name>
<reference evidence="1 2" key="1">
    <citation type="submission" date="2017-10" db="EMBL/GenBank/DDBJ databases">
        <title>Effective Description of Clostridium neonatale sp. nov. linked to necrotizing enterocolitis in neonates and a clarification of species assignable to the genus Clostridium (Prazmowski 1880) emend. Lawson and Rainey 2016.</title>
        <authorList>
            <person name="Bernard K."/>
            <person name="Burdz T."/>
            <person name="Wiebe D."/>
            <person name="Balcewich B."/>
            <person name="Alfa M."/>
            <person name="Bernier A.-M."/>
        </authorList>
    </citation>
    <scope>NUCLEOTIDE SEQUENCE [LARGE SCALE GENOMIC DNA]</scope>
    <source>
        <strain evidence="1 2">LCDC99A005</strain>
    </source>
</reference>
<organism evidence="1 2">
    <name type="scientific">Clostridium neonatale</name>
    <dbReference type="NCBI Taxonomy" id="137838"/>
    <lineage>
        <taxon>Bacteria</taxon>
        <taxon>Bacillati</taxon>
        <taxon>Bacillota</taxon>
        <taxon>Clostridia</taxon>
        <taxon>Eubacteriales</taxon>
        <taxon>Clostridiaceae</taxon>
        <taxon>Clostridium</taxon>
    </lineage>
</organism>
<dbReference type="AlphaFoldDB" id="A0A2A7MFU5"/>
<dbReference type="STRING" id="137838.GCA_001458595_01796"/>
<dbReference type="Proteomes" id="UP000220840">
    <property type="component" value="Unassembled WGS sequence"/>
</dbReference>
<evidence type="ECO:0000313" key="2">
    <source>
        <dbReference type="Proteomes" id="UP000220840"/>
    </source>
</evidence>
<dbReference type="RefSeq" id="WP_058294643.1">
    <property type="nucleotide sequence ID" value="NZ_CAMRXG010000035.1"/>
</dbReference>
<proteinExistence type="predicted"/>
<comment type="caution">
    <text evidence="1">The sequence shown here is derived from an EMBL/GenBank/DDBJ whole genome shotgun (WGS) entry which is preliminary data.</text>
</comment>
<dbReference type="PROSITE" id="PS51257">
    <property type="entry name" value="PROKAR_LIPOPROTEIN"/>
    <property type="match status" value="1"/>
</dbReference>
<dbReference type="EMBL" id="PDCJ01000001">
    <property type="protein sequence ID" value="PEG30469.1"/>
    <property type="molecule type" value="Genomic_DNA"/>
</dbReference>
<evidence type="ECO:0000313" key="1">
    <source>
        <dbReference type="EMBL" id="PEG30469.1"/>
    </source>
</evidence>
<sequence>MKKFYTYILIITLCFSSIGCSKEEKKENENNNKAVVEEKDEKEINSGVSEEKKIDYSAYAGHWVNEKLLIQDFKYGTTVDLDVDEKGYVNGSVYSATENLAHIAQVDINGQIENNKLSYDFDEDGWEHSGNIEIEFKENSIVLNIKYNEKSSENNLWGIGEGAFPLINDTTPVKRTLNDIKDGGFVAQENQSFDTKIDNYGDIKFISGLKREDGNDIAVFYIADRNNNILYKLPAFYGNNKGRFEEVNCVAFMDFNGDNLKDILIIGKFLSNEDFSKEIHVASIYFQEGKEFKNNESLDNEINNSGHNENMESVVEFMKNS</sequence>
<gene>
    <name evidence="1" type="ORF">CQ394_01735</name>
</gene>
<accession>A0A2A7MFU5</accession>
<protein>
    <recommendedName>
        <fullName evidence="3">VCBS repeat-containing protein</fullName>
    </recommendedName>
</protein>
<keyword evidence="2" id="KW-1185">Reference proteome</keyword>
<dbReference type="OrthoDB" id="9772442at2"/>